<evidence type="ECO:0000313" key="5">
    <source>
        <dbReference type="Proteomes" id="UP000192472"/>
    </source>
</evidence>
<dbReference type="EMBL" id="FWYF01000002">
    <property type="protein sequence ID" value="SMD34795.1"/>
    <property type="molecule type" value="Genomic_DNA"/>
</dbReference>
<evidence type="ECO:0000256" key="2">
    <source>
        <dbReference type="SAM" id="SignalP"/>
    </source>
</evidence>
<dbReference type="RefSeq" id="WP_084372850.1">
    <property type="nucleotide sequence ID" value="NZ_FWYF01000002.1"/>
</dbReference>
<evidence type="ECO:0000256" key="1">
    <source>
        <dbReference type="ARBA" id="ARBA00022729"/>
    </source>
</evidence>
<name>A0A1W2GDS0_REIFA</name>
<gene>
    <name evidence="4" type="ORF">SAMN04488029_2185</name>
</gene>
<reference evidence="4 5" key="1">
    <citation type="submission" date="2017-04" db="EMBL/GenBank/DDBJ databases">
        <authorList>
            <person name="Afonso C.L."/>
            <person name="Miller P.J."/>
            <person name="Scott M.A."/>
            <person name="Spackman E."/>
            <person name="Goraichik I."/>
            <person name="Dimitrov K.M."/>
            <person name="Suarez D.L."/>
            <person name="Swayne D.E."/>
        </authorList>
    </citation>
    <scope>NUCLEOTIDE SEQUENCE [LARGE SCALE GENOMIC DNA]</scope>
    <source>
        <strain evidence="4 5">DSM 26133</strain>
    </source>
</reference>
<keyword evidence="5" id="KW-1185">Reference proteome</keyword>
<dbReference type="STRING" id="692418.SAMN04488029_2185"/>
<organism evidence="4 5">
    <name type="scientific">Reichenbachiella faecimaris</name>
    <dbReference type="NCBI Taxonomy" id="692418"/>
    <lineage>
        <taxon>Bacteria</taxon>
        <taxon>Pseudomonadati</taxon>
        <taxon>Bacteroidota</taxon>
        <taxon>Cytophagia</taxon>
        <taxon>Cytophagales</taxon>
        <taxon>Reichenbachiellaceae</taxon>
        <taxon>Reichenbachiella</taxon>
    </lineage>
</organism>
<feature type="chain" id="PRO_5013048845" evidence="2">
    <location>
        <begin position="21"/>
        <end position="573"/>
    </location>
</feature>
<evidence type="ECO:0000259" key="3">
    <source>
        <dbReference type="Pfam" id="PF13205"/>
    </source>
</evidence>
<dbReference type="Proteomes" id="UP000192472">
    <property type="component" value="Unassembled WGS sequence"/>
</dbReference>
<dbReference type="OrthoDB" id="9809989at2"/>
<dbReference type="AlphaFoldDB" id="A0A1W2GDS0"/>
<evidence type="ECO:0000313" key="4">
    <source>
        <dbReference type="EMBL" id="SMD34795.1"/>
    </source>
</evidence>
<feature type="signal peptide" evidence="2">
    <location>
        <begin position="1"/>
        <end position="20"/>
    </location>
</feature>
<dbReference type="Pfam" id="PF13205">
    <property type="entry name" value="Big_5"/>
    <property type="match status" value="1"/>
</dbReference>
<protein>
    <submittedName>
        <fullName evidence="4">Ig-like domain-containing protein</fullName>
    </submittedName>
</protein>
<accession>A0A1W2GDS0</accession>
<sequence>MKFYFPLFLLVISIYIYSCANQGTPTGGPRDTIPPLLIETYPPNKSINYKGKEFKFVFDERINGDKLKSQLLITPQIENKYNVKVKKNELTLSFDDSFQDSTTYTLNFSEGLVDVTEKNPAVNLSFAFSTGHYIDSIYINGKITNLYTNEDQEGYIVGLYQITDSIDLLSDKPRYFAKTNERGQFLIENIKNGYYKILSFQDENKNLVLNPDNEAHGFRSDSINLMQSQDSVRIQTQLINATPLEFIRAKTTGRYFDLQYNRSFTQYKISKLDTTHTLPIPPNNRYKGNTILRFYPREAFRFDIDSLGIIVSATDSMFNSVIDTTYIKFTETSRKPESFKATFLPANNEYIDPLILHTYNFDKPIETFNKDSIIIAYDTLKYEHIPDSTILWNSNKTQLTFQTLVDKNFLKTEIDTLIKIFSDTTLTDSISLAKRSYYSKVKTDQIVLSFPKGTFISVEGDSTESLKNTYKFKSLDQLGSVSGQITTSYSSYTLQLINTKYKVIAELKDSKTFSFPFVKPGKYTFRIMIDTNEDGNWSYGNILKDETPEQVYFYPEIFDVRANWQLENIQIIF</sequence>
<keyword evidence="1 2" id="KW-0732">Signal</keyword>
<feature type="domain" description="SbsA Ig-like" evidence="3">
    <location>
        <begin position="31"/>
        <end position="130"/>
    </location>
</feature>
<proteinExistence type="predicted"/>
<dbReference type="InterPro" id="IPR032812">
    <property type="entry name" value="SbsA_Ig"/>
</dbReference>